<accession>A0AAE0FNM0</accession>
<organism evidence="2 3">
    <name type="scientific">Cymbomonas tetramitiformis</name>
    <dbReference type="NCBI Taxonomy" id="36881"/>
    <lineage>
        <taxon>Eukaryota</taxon>
        <taxon>Viridiplantae</taxon>
        <taxon>Chlorophyta</taxon>
        <taxon>Pyramimonadophyceae</taxon>
        <taxon>Pyramimonadales</taxon>
        <taxon>Pyramimonadaceae</taxon>
        <taxon>Cymbomonas</taxon>
    </lineage>
</organism>
<evidence type="ECO:0000313" key="2">
    <source>
        <dbReference type="EMBL" id="KAK3262281.1"/>
    </source>
</evidence>
<protein>
    <submittedName>
        <fullName evidence="2">Uncharacterized protein</fullName>
    </submittedName>
</protein>
<evidence type="ECO:0000256" key="1">
    <source>
        <dbReference type="SAM" id="MobiDB-lite"/>
    </source>
</evidence>
<keyword evidence="3" id="KW-1185">Reference proteome</keyword>
<feature type="non-terminal residue" evidence="2">
    <location>
        <position position="139"/>
    </location>
</feature>
<sequence length="139" mass="14729">MGLWLIRDLLSDDTGKFELKYSGKGPTVAMEPDEQLGREVDITNDVEQDKSRPIDPPPNSDAHDGGKHVHQGSGATDARSTEPRGGSAEKEADSKALAPPPPKNSVLADQGKVITPQPTDEDKDAKNPARGVVVVGGVR</sequence>
<dbReference type="Proteomes" id="UP001190700">
    <property type="component" value="Unassembled WGS sequence"/>
</dbReference>
<reference evidence="2 3" key="1">
    <citation type="journal article" date="2015" name="Genome Biol. Evol.">
        <title>Comparative Genomics of a Bacterivorous Green Alga Reveals Evolutionary Causalities and Consequences of Phago-Mixotrophic Mode of Nutrition.</title>
        <authorList>
            <person name="Burns J.A."/>
            <person name="Paasch A."/>
            <person name="Narechania A."/>
            <person name="Kim E."/>
        </authorList>
    </citation>
    <scope>NUCLEOTIDE SEQUENCE [LARGE SCALE GENOMIC DNA]</scope>
    <source>
        <strain evidence="2 3">PLY_AMNH</strain>
    </source>
</reference>
<comment type="caution">
    <text evidence="2">The sequence shown here is derived from an EMBL/GenBank/DDBJ whole genome shotgun (WGS) entry which is preliminary data.</text>
</comment>
<feature type="compositionally biased region" description="Basic and acidic residues" evidence="1">
    <location>
        <begin position="35"/>
        <end position="53"/>
    </location>
</feature>
<name>A0AAE0FNM0_9CHLO</name>
<proteinExistence type="predicted"/>
<gene>
    <name evidence="2" type="ORF">CYMTET_28848</name>
</gene>
<evidence type="ECO:0000313" key="3">
    <source>
        <dbReference type="Proteomes" id="UP001190700"/>
    </source>
</evidence>
<dbReference type="EMBL" id="LGRX02016334">
    <property type="protein sequence ID" value="KAK3262281.1"/>
    <property type="molecule type" value="Genomic_DNA"/>
</dbReference>
<dbReference type="AlphaFoldDB" id="A0AAE0FNM0"/>
<feature type="compositionally biased region" description="Basic and acidic residues" evidence="1">
    <location>
        <begin position="79"/>
        <end position="94"/>
    </location>
</feature>
<feature type="region of interest" description="Disordered" evidence="1">
    <location>
        <begin position="16"/>
        <end position="139"/>
    </location>
</feature>